<evidence type="ECO:0008006" key="4">
    <source>
        <dbReference type="Google" id="ProtNLM"/>
    </source>
</evidence>
<evidence type="ECO:0000313" key="3">
    <source>
        <dbReference type="Proteomes" id="UP000039865"/>
    </source>
</evidence>
<organism evidence="2 3">
    <name type="scientific">Stylonychia lemnae</name>
    <name type="common">Ciliate</name>
    <dbReference type="NCBI Taxonomy" id="5949"/>
    <lineage>
        <taxon>Eukaryota</taxon>
        <taxon>Sar</taxon>
        <taxon>Alveolata</taxon>
        <taxon>Ciliophora</taxon>
        <taxon>Intramacronucleata</taxon>
        <taxon>Spirotrichea</taxon>
        <taxon>Stichotrichia</taxon>
        <taxon>Sporadotrichida</taxon>
        <taxon>Oxytrichidae</taxon>
        <taxon>Stylonychinae</taxon>
        <taxon>Stylonychia</taxon>
    </lineage>
</organism>
<accession>A0A078AZF2</accession>
<gene>
    <name evidence="2" type="primary">Contig13835.g14763</name>
    <name evidence="2" type="ORF">STYLEM_16635</name>
</gene>
<evidence type="ECO:0000313" key="2">
    <source>
        <dbReference type="EMBL" id="CDW87529.1"/>
    </source>
</evidence>
<dbReference type="AlphaFoldDB" id="A0A078AZF2"/>
<sequence>MIDIIGLSVHVLNVILMSLTKNSKTQLLQKLIQSIQDTDHKDIFGISLKQQYDQLQNCISAMIVIAVVILALVYLPRVILFVAFQLRTNNQALQKKIFVIRIVTTVILIQAAIACIVALTTLYLENDKHFYFINIPGIAVYSVILFWGLTMDIYFIVVYQRNFSENKTNNGGINKVQNQKELGLNLSINGNNNHPNRFDNETSRNITQTNLVSQDVTYEQDRTIENDLTLHTKN</sequence>
<feature type="transmembrane region" description="Helical" evidence="1">
    <location>
        <begin position="130"/>
        <end position="157"/>
    </location>
</feature>
<dbReference type="InParanoid" id="A0A078AZF2"/>
<dbReference type="EMBL" id="CCKQ01015700">
    <property type="protein sequence ID" value="CDW87529.1"/>
    <property type="molecule type" value="Genomic_DNA"/>
</dbReference>
<keyword evidence="1" id="KW-0472">Membrane</keyword>
<evidence type="ECO:0000256" key="1">
    <source>
        <dbReference type="SAM" id="Phobius"/>
    </source>
</evidence>
<feature type="transmembrane region" description="Helical" evidence="1">
    <location>
        <begin position="98"/>
        <end position="124"/>
    </location>
</feature>
<keyword evidence="3" id="KW-1185">Reference proteome</keyword>
<keyword evidence="1" id="KW-0812">Transmembrane</keyword>
<proteinExistence type="predicted"/>
<dbReference type="Proteomes" id="UP000039865">
    <property type="component" value="Unassembled WGS sequence"/>
</dbReference>
<keyword evidence="1" id="KW-1133">Transmembrane helix</keyword>
<reference evidence="2 3" key="1">
    <citation type="submission" date="2014-06" db="EMBL/GenBank/DDBJ databases">
        <authorList>
            <person name="Swart Estienne"/>
        </authorList>
    </citation>
    <scope>NUCLEOTIDE SEQUENCE [LARGE SCALE GENOMIC DNA]</scope>
    <source>
        <strain evidence="2 3">130c</strain>
    </source>
</reference>
<protein>
    <recommendedName>
        <fullName evidence="4">Transmembrane protein</fullName>
    </recommendedName>
</protein>
<feature type="transmembrane region" description="Helical" evidence="1">
    <location>
        <begin position="59"/>
        <end position="86"/>
    </location>
</feature>
<name>A0A078AZF2_STYLE</name>